<dbReference type="AlphaFoldDB" id="A0A2I0UCD9"/>
<dbReference type="PANTHER" id="PTHR22012:SF2">
    <property type="entry name" value="FIBROUS SHEATH-INTERACTING PROTEIN 1"/>
    <property type="match status" value="1"/>
</dbReference>
<gene>
    <name evidence="4" type="ORF">llap_5995</name>
</gene>
<evidence type="ECO:0000313" key="5">
    <source>
        <dbReference type="Proteomes" id="UP000233556"/>
    </source>
</evidence>
<evidence type="ECO:0000256" key="1">
    <source>
        <dbReference type="ARBA" id="ARBA00010495"/>
    </source>
</evidence>
<keyword evidence="3" id="KW-0175">Coiled coil</keyword>
<evidence type="ECO:0000313" key="4">
    <source>
        <dbReference type="EMBL" id="PKU43691.1"/>
    </source>
</evidence>
<keyword evidence="5" id="KW-1185">Reference proteome</keyword>
<comment type="similarity">
    <text evidence="1">Belongs to the FSIP1 family.</text>
</comment>
<dbReference type="Pfam" id="PF15554">
    <property type="entry name" value="FSIP1"/>
    <property type="match status" value="1"/>
</dbReference>
<reference evidence="5" key="2">
    <citation type="submission" date="2017-12" db="EMBL/GenBank/DDBJ databases">
        <title>Genome sequence of the Bar-tailed Godwit (Limosa lapponica baueri).</title>
        <authorList>
            <person name="Lima N.C.B."/>
            <person name="Parody-Merino A.M."/>
            <person name="Battley P.F."/>
            <person name="Fidler A.E."/>
            <person name="Prosdocimi F."/>
        </authorList>
    </citation>
    <scope>NUCLEOTIDE SEQUENCE [LARGE SCALE GENOMIC DNA]</scope>
</reference>
<name>A0A2I0UCD9_LIMLA</name>
<proteinExistence type="inferred from homology"/>
<dbReference type="Proteomes" id="UP000233556">
    <property type="component" value="Unassembled WGS sequence"/>
</dbReference>
<reference evidence="5" key="1">
    <citation type="submission" date="2017-11" db="EMBL/GenBank/DDBJ databases">
        <authorList>
            <person name="Lima N.C."/>
            <person name="Parody-Merino A.M."/>
            <person name="Battley P.F."/>
            <person name="Fidler A.E."/>
            <person name="Prosdocimi F."/>
        </authorList>
    </citation>
    <scope>NUCLEOTIDE SEQUENCE [LARGE SCALE GENOMIC DNA]</scope>
</reference>
<organism evidence="4 5">
    <name type="scientific">Limosa lapponica baueri</name>
    <dbReference type="NCBI Taxonomy" id="1758121"/>
    <lineage>
        <taxon>Eukaryota</taxon>
        <taxon>Metazoa</taxon>
        <taxon>Chordata</taxon>
        <taxon>Craniata</taxon>
        <taxon>Vertebrata</taxon>
        <taxon>Euteleostomi</taxon>
        <taxon>Archelosauria</taxon>
        <taxon>Archosauria</taxon>
        <taxon>Dinosauria</taxon>
        <taxon>Saurischia</taxon>
        <taxon>Theropoda</taxon>
        <taxon>Coelurosauria</taxon>
        <taxon>Aves</taxon>
        <taxon>Neognathae</taxon>
        <taxon>Neoaves</taxon>
        <taxon>Charadriiformes</taxon>
        <taxon>Scolopacidae</taxon>
        <taxon>Limosa</taxon>
    </lineage>
</organism>
<sequence length="410" mass="47423">MSQQCAQVAKKANSILACIRDSVTSRSREVIVPLYLALVRPHLEYCVQFWAPHYKKDIEVLECVERRATKLVRGLENKSYEERLRELVMFSLEQRRLRGDLIALYNYLKGGCREVGVGLFSQGNNDRTRGNELVDLRLPETFLFLSVLCTVLQRSTTLLKLIFMSVASESDAYCATLDSKIYMKENVSGWLAPGEGYTPEPMEFHHLNEIDIKLRVLLSDEDFSVISSSCSKTPSQIYQESLAYANRNLEAVPGEKVLRDSKEQRDQQNRLKEIDHQLKSLERNLLNFAGCEQLVWIYSKYINTVKSFDYQQELTPKGMILIFLMENNVYLWTEHSFVYGLCLLDMLRACQYTRVASSTTHVTSHDEDYAHFLSETQPRKLASVLEYSSTFFNLNNFISSFVSIFLHRRE</sequence>
<accession>A0A2I0UCD9</accession>
<dbReference type="OrthoDB" id="276744at2759"/>
<dbReference type="PANTHER" id="PTHR22012">
    <property type="entry name" value="FIBROUS SHEATH INTERACTING PROTEIN 1"/>
    <property type="match status" value="1"/>
</dbReference>
<evidence type="ECO:0000256" key="3">
    <source>
        <dbReference type="ARBA" id="ARBA00023054"/>
    </source>
</evidence>
<dbReference type="InterPro" id="IPR026246">
    <property type="entry name" value="Fsip1"/>
</dbReference>
<evidence type="ECO:0000256" key="2">
    <source>
        <dbReference type="ARBA" id="ARBA00019480"/>
    </source>
</evidence>
<dbReference type="EMBL" id="KZ505878">
    <property type="protein sequence ID" value="PKU43691.1"/>
    <property type="molecule type" value="Genomic_DNA"/>
</dbReference>
<protein>
    <recommendedName>
        <fullName evidence="2">Fibrous sheath-interacting protein 1</fullName>
    </recommendedName>
</protein>